<proteinExistence type="predicted"/>
<dbReference type="Proteomes" id="UP000253273">
    <property type="component" value="Plasmid pCBA1113-02"/>
</dbReference>
<dbReference type="AlphaFoldDB" id="A0A345E833"/>
<feature type="region of interest" description="Disordered" evidence="1">
    <location>
        <begin position="47"/>
        <end position="81"/>
    </location>
</feature>
<gene>
    <name evidence="2" type="ORF">DU500_17465</name>
</gene>
<geneLocation type="plasmid" evidence="2 3">
    <name>pCBA1113-02</name>
</geneLocation>
<feature type="compositionally biased region" description="Basic and acidic residues" evidence="1">
    <location>
        <begin position="197"/>
        <end position="208"/>
    </location>
</feature>
<dbReference type="KEGG" id="haj:DU500_17465"/>
<reference evidence="2 3" key="1">
    <citation type="submission" date="2018-07" db="EMBL/GenBank/DDBJ databases">
        <title>Genome sequences of Haloplanus sp. CBA1113.</title>
        <authorList>
            <person name="Kim Y.B."/>
            <person name="Roh S.W."/>
        </authorList>
    </citation>
    <scope>NUCLEOTIDE SEQUENCE [LARGE SCALE GENOMIC DNA]</scope>
    <source>
        <strain evidence="2 3">CBA1113</strain>
        <plasmid evidence="2 3">pCBA1113-02</plasmid>
    </source>
</reference>
<evidence type="ECO:0000256" key="1">
    <source>
        <dbReference type="SAM" id="MobiDB-lite"/>
    </source>
</evidence>
<dbReference type="PROSITE" id="PS51257">
    <property type="entry name" value="PROKAR_LIPOPROTEIN"/>
    <property type="match status" value="1"/>
</dbReference>
<evidence type="ECO:0000313" key="3">
    <source>
        <dbReference type="Proteomes" id="UP000253273"/>
    </source>
</evidence>
<evidence type="ECO:0000313" key="2">
    <source>
        <dbReference type="EMBL" id="AXG08355.1"/>
    </source>
</evidence>
<dbReference type="GeneID" id="37285212"/>
<keyword evidence="2" id="KW-0614">Plasmid</keyword>
<keyword evidence="3" id="KW-1185">Reference proteome</keyword>
<organism evidence="2 3">
    <name type="scientific">Haloplanus rubicundus</name>
    <dbReference type="NCBI Taxonomy" id="1547898"/>
    <lineage>
        <taxon>Archaea</taxon>
        <taxon>Methanobacteriati</taxon>
        <taxon>Methanobacteriota</taxon>
        <taxon>Stenosarchaea group</taxon>
        <taxon>Halobacteria</taxon>
        <taxon>Halobacteriales</taxon>
        <taxon>Haloferacaceae</taxon>
        <taxon>Haloplanus</taxon>
    </lineage>
</organism>
<accession>A0A345E833</accession>
<dbReference type="EMBL" id="CP031152">
    <property type="protein sequence ID" value="AXG08355.1"/>
    <property type="molecule type" value="Genomic_DNA"/>
</dbReference>
<protein>
    <submittedName>
        <fullName evidence="2">Uncharacterized protein</fullName>
    </submittedName>
</protein>
<dbReference type="RefSeq" id="WP_114587473.1">
    <property type="nucleotide sequence ID" value="NZ_CP031152.1"/>
</dbReference>
<feature type="region of interest" description="Disordered" evidence="1">
    <location>
        <begin position="187"/>
        <end position="208"/>
    </location>
</feature>
<dbReference type="OrthoDB" id="242771at2157"/>
<sequence>MNLTPSRRDLLASVGTSVVTGLTGCNASDTDSATPDGGTLVTDYTAAMTRSSGERPPIVMPREDSGDAGNAAETSATPEPLSIHTIESESGAAAFEFADDATNVAAVRRLVSETAYASESVLVYQTRIGECYRLKLNYVTRDPDGDPDVDFCQVIRDAHTACERRARDHVAAFVRLPFPGSEYGGFSIGSGSSCDPIPERYRNRSESA</sequence>
<name>A0A345E833_9EURY</name>